<evidence type="ECO:0000313" key="2">
    <source>
        <dbReference type="Proteomes" id="UP000009169"/>
    </source>
</evidence>
<gene>
    <name evidence="1" type="ORF">TEQG_05012</name>
</gene>
<dbReference type="VEuPathDB" id="FungiDB:TEQG_05012"/>
<reference evidence="2" key="1">
    <citation type="journal article" date="2012" name="MBio">
        <title>Comparative genome analysis of Trichophyton rubrum and related dermatophytes reveals candidate genes involved in infection.</title>
        <authorList>
            <person name="Martinez D.A."/>
            <person name="Oliver B.G."/>
            <person name="Graeser Y."/>
            <person name="Goldberg J.M."/>
            <person name="Li W."/>
            <person name="Martinez-Rossi N.M."/>
            <person name="Monod M."/>
            <person name="Shelest E."/>
            <person name="Barton R.C."/>
            <person name="Birch E."/>
            <person name="Brakhage A.A."/>
            <person name="Chen Z."/>
            <person name="Gurr S.J."/>
            <person name="Heiman D."/>
            <person name="Heitman J."/>
            <person name="Kosti I."/>
            <person name="Rossi A."/>
            <person name="Saif S."/>
            <person name="Samalova M."/>
            <person name="Saunders C.W."/>
            <person name="Shea T."/>
            <person name="Summerbell R.C."/>
            <person name="Xu J."/>
            <person name="Young S."/>
            <person name="Zeng Q."/>
            <person name="Birren B.W."/>
            <person name="Cuomo C.A."/>
            <person name="White T.C."/>
        </authorList>
    </citation>
    <scope>NUCLEOTIDE SEQUENCE [LARGE SCALE GENOMIC DNA]</scope>
    <source>
        <strain evidence="2">ATCC MYA-4606 / CBS 127.97</strain>
    </source>
</reference>
<evidence type="ECO:0000313" key="1">
    <source>
        <dbReference type="EMBL" id="EGE06004.1"/>
    </source>
</evidence>
<accession>F2PVT6</accession>
<proteinExistence type="predicted"/>
<dbReference type="EMBL" id="DS995743">
    <property type="protein sequence ID" value="EGE06004.1"/>
    <property type="molecule type" value="Genomic_DNA"/>
</dbReference>
<sequence length="243" mass="26464">MHACMQQLGTKYYFQATTSFRGIFPLPGNEVARGLIGSKTGVPDLAKGVRDKSPSKANRIGTERTLAWLSNEPASWLTWGGSGERSASIDYYYFPSYRIVASPSSLSSLVIVTVTVTVTVTVEGCLYIWRLQFALPCSKRTVDVDYIEDWQTGACIGQSKSSCLLPSCLSAPVLSSYPPDSCLLPPPAAAAAAVDKQPPRPRAISRRTIRFIYAGRDMIYQPPSARPTHAPSRLALLLFALGR</sequence>
<protein>
    <submittedName>
        <fullName evidence="1">Uncharacterized protein</fullName>
    </submittedName>
</protein>
<dbReference type="AlphaFoldDB" id="F2PVT6"/>
<keyword evidence="2" id="KW-1185">Reference proteome</keyword>
<dbReference type="Proteomes" id="UP000009169">
    <property type="component" value="Unassembled WGS sequence"/>
</dbReference>
<organism evidence="1 2">
    <name type="scientific">Trichophyton equinum (strain ATCC MYA-4606 / CBS 127.97)</name>
    <name type="common">Horse ringworm fungus</name>
    <dbReference type="NCBI Taxonomy" id="559882"/>
    <lineage>
        <taxon>Eukaryota</taxon>
        <taxon>Fungi</taxon>
        <taxon>Dikarya</taxon>
        <taxon>Ascomycota</taxon>
        <taxon>Pezizomycotina</taxon>
        <taxon>Eurotiomycetes</taxon>
        <taxon>Eurotiomycetidae</taxon>
        <taxon>Onygenales</taxon>
        <taxon>Arthrodermataceae</taxon>
        <taxon>Trichophyton</taxon>
    </lineage>
</organism>
<name>F2PVT6_TRIEC</name>
<dbReference type="HOGENOM" id="CLU_1143244_0_0_1"/>